<sequence length="30" mass="3794">MGMIWIFCYRYVPFKFCCTLTLNLFIYCFR</sequence>
<dbReference type="EMBL" id="GBRH01196003">
    <property type="protein sequence ID" value="JAE01893.1"/>
    <property type="molecule type" value="Transcribed_RNA"/>
</dbReference>
<keyword evidence="1" id="KW-0472">Membrane</keyword>
<evidence type="ECO:0000256" key="1">
    <source>
        <dbReference type="SAM" id="Phobius"/>
    </source>
</evidence>
<protein>
    <submittedName>
        <fullName evidence="2">Uncharacterized protein</fullName>
    </submittedName>
</protein>
<reference evidence="2" key="2">
    <citation type="journal article" date="2015" name="Data Brief">
        <title>Shoot transcriptome of the giant reed, Arundo donax.</title>
        <authorList>
            <person name="Barrero R.A."/>
            <person name="Guerrero F.D."/>
            <person name="Moolhuijzen P."/>
            <person name="Goolsby J.A."/>
            <person name="Tidwell J."/>
            <person name="Bellgard S.E."/>
            <person name="Bellgard M.I."/>
        </authorList>
    </citation>
    <scope>NUCLEOTIDE SEQUENCE</scope>
    <source>
        <tissue evidence="2">Shoot tissue taken approximately 20 cm above the soil surface</tissue>
    </source>
</reference>
<feature type="transmembrane region" description="Helical" evidence="1">
    <location>
        <begin position="12"/>
        <end position="29"/>
    </location>
</feature>
<keyword evidence="1" id="KW-0812">Transmembrane</keyword>
<name>A0A0A9F0R9_ARUDO</name>
<dbReference type="AlphaFoldDB" id="A0A0A9F0R9"/>
<evidence type="ECO:0000313" key="2">
    <source>
        <dbReference type="EMBL" id="JAE01893.1"/>
    </source>
</evidence>
<accession>A0A0A9F0R9</accession>
<proteinExistence type="predicted"/>
<keyword evidence="1" id="KW-1133">Transmembrane helix</keyword>
<organism evidence="2">
    <name type="scientific">Arundo donax</name>
    <name type="common">Giant reed</name>
    <name type="synonym">Donax arundinaceus</name>
    <dbReference type="NCBI Taxonomy" id="35708"/>
    <lineage>
        <taxon>Eukaryota</taxon>
        <taxon>Viridiplantae</taxon>
        <taxon>Streptophyta</taxon>
        <taxon>Embryophyta</taxon>
        <taxon>Tracheophyta</taxon>
        <taxon>Spermatophyta</taxon>
        <taxon>Magnoliopsida</taxon>
        <taxon>Liliopsida</taxon>
        <taxon>Poales</taxon>
        <taxon>Poaceae</taxon>
        <taxon>PACMAD clade</taxon>
        <taxon>Arundinoideae</taxon>
        <taxon>Arundineae</taxon>
        <taxon>Arundo</taxon>
    </lineage>
</organism>
<reference evidence="2" key="1">
    <citation type="submission" date="2014-09" db="EMBL/GenBank/DDBJ databases">
        <authorList>
            <person name="Magalhaes I.L.F."/>
            <person name="Oliveira U."/>
            <person name="Santos F.R."/>
            <person name="Vidigal T.H.D.A."/>
            <person name="Brescovit A.D."/>
            <person name="Santos A.J."/>
        </authorList>
    </citation>
    <scope>NUCLEOTIDE SEQUENCE</scope>
    <source>
        <tissue evidence="2">Shoot tissue taken approximately 20 cm above the soil surface</tissue>
    </source>
</reference>